<gene>
    <name evidence="1" type="ORF">SAMN04488522_104366</name>
</gene>
<dbReference type="OrthoDB" id="699834at2"/>
<name>A0A1M5GTW6_9SPHI</name>
<dbReference type="Gene3D" id="1.20.120.330">
    <property type="entry name" value="Nucleotidyltransferases domain 2"/>
    <property type="match status" value="1"/>
</dbReference>
<keyword evidence="2" id="KW-1185">Reference proteome</keyword>
<accession>A0A1M5GTW6</accession>
<evidence type="ECO:0000313" key="1">
    <source>
        <dbReference type="EMBL" id="SHG07170.1"/>
    </source>
</evidence>
<proteinExistence type="predicted"/>
<dbReference type="EMBL" id="FQUQ01000004">
    <property type="protein sequence ID" value="SHG07170.1"/>
    <property type="molecule type" value="Genomic_DNA"/>
</dbReference>
<reference evidence="2" key="1">
    <citation type="submission" date="2016-11" db="EMBL/GenBank/DDBJ databases">
        <authorList>
            <person name="Varghese N."/>
            <person name="Submissions S."/>
        </authorList>
    </citation>
    <scope>NUCLEOTIDE SEQUENCE [LARGE SCALE GENOMIC DNA]</scope>
    <source>
        <strain evidence="2">DSM 16990</strain>
    </source>
</reference>
<evidence type="ECO:0008006" key="3">
    <source>
        <dbReference type="Google" id="ProtNLM"/>
    </source>
</evidence>
<sequence>MSIYNNGDQNYAITNQNPCTTNHIFLSPVSNELEYENWTRQIGSLLQIGNQLANLKPILDLLIALVEPERMFLLNHEAITDYDIKASTEIVLVINREKKLSSDKPLRTISKVACFQNNNVLLSVHSSTKLDGYLTDGHPYYSSHFKEKHLVFSGTMYRLLQTPQEVLTEIKKIAKDVFEKGIEKTQDTLERAIECEEKNMLNLSALMIHQSLEQIFRTILWTFEHFPFNGTHNLFKLQKHACLYMPQLFGIIDKSSLECLYMAYQSQAMDRFDISEVLDISILCNKVQTLINIAKDVFVKKLSLFDSKN</sequence>
<protein>
    <recommendedName>
        <fullName evidence="3">HEPN domain-containing protein</fullName>
    </recommendedName>
</protein>
<organism evidence="1 2">
    <name type="scientific">Pedobacter caeni</name>
    <dbReference type="NCBI Taxonomy" id="288992"/>
    <lineage>
        <taxon>Bacteria</taxon>
        <taxon>Pseudomonadati</taxon>
        <taxon>Bacteroidota</taxon>
        <taxon>Sphingobacteriia</taxon>
        <taxon>Sphingobacteriales</taxon>
        <taxon>Sphingobacteriaceae</taxon>
        <taxon>Pedobacter</taxon>
    </lineage>
</organism>
<evidence type="ECO:0000313" key="2">
    <source>
        <dbReference type="Proteomes" id="UP000184287"/>
    </source>
</evidence>
<dbReference type="Proteomes" id="UP000184287">
    <property type="component" value="Unassembled WGS sequence"/>
</dbReference>
<dbReference type="RefSeq" id="WP_073233045.1">
    <property type="nucleotide sequence ID" value="NZ_FQUQ01000004.1"/>
</dbReference>
<dbReference type="STRING" id="288992.SAMN04488522_104366"/>
<dbReference type="AlphaFoldDB" id="A0A1M5GTW6"/>